<evidence type="ECO:0000313" key="3">
    <source>
        <dbReference type="Proteomes" id="UP000308671"/>
    </source>
</evidence>
<sequence>MTPTTSFWRSTDCHYHGWLEFKENALPSNIFSYLLVQYFLRHFKSKPFDIACYDDPNEVAKCGALGQRSFLKQPLPSREGPRPEKGKWVVPHRQINQFGEYDMHKLIDQTIIDLAKTYPDHVILTTSALEKHGDALLIAEKVPTPHLPARKTKREIAHVHTEGKNVDYSMHAVLSPRDCKDVIERGWGERMTLAGTLKMPAEYLMIYTPRTESELGIVRNILEAAIGFMTGATRPMEE</sequence>
<dbReference type="Proteomes" id="UP000308671">
    <property type="component" value="Unassembled WGS sequence"/>
</dbReference>
<dbReference type="EMBL" id="PQXL01000337">
    <property type="protein sequence ID" value="THV47077.1"/>
    <property type="molecule type" value="Genomic_DNA"/>
</dbReference>
<comment type="caution">
    <text evidence="2">The sequence shown here is derived from an EMBL/GenBank/DDBJ whole genome shotgun (WGS) entry which is preliminary data.</text>
</comment>
<evidence type="ECO:0000259" key="1">
    <source>
        <dbReference type="Pfam" id="PF17648"/>
    </source>
</evidence>
<evidence type="ECO:0000313" key="2">
    <source>
        <dbReference type="EMBL" id="THV47077.1"/>
    </source>
</evidence>
<dbReference type="AlphaFoldDB" id="A0A4S8QPN9"/>
<organism evidence="2 3">
    <name type="scientific">Botrytis galanthina</name>
    <dbReference type="NCBI Taxonomy" id="278940"/>
    <lineage>
        <taxon>Eukaryota</taxon>
        <taxon>Fungi</taxon>
        <taxon>Dikarya</taxon>
        <taxon>Ascomycota</taxon>
        <taxon>Pezizomycotina</taxon>
        <taxon>Leotiomycetes</taxon>
        <taxon>Helotiales</taxon>
        <taxon>Sclerotiniaceae</taxon>
        <taxon>Botrytis</taxon>
    </lineage>
</organism>
<proteinExistence type="predicted"/>
<dbReference type="OrthoDB" id="5358398at2759"/>
<reference evidence="2 3" key="1">
    <citation type="submission" date="2017-12" db="EMBL/GenBank/DDBJ databases">
        <title>Comparative genomics of Botrytis spp.</title>
        <authorList>
            <person name="Valero-Jimenez C.A."/>
            <person name="Tapia P."/>
            <person name="Veloso J."/>
            <person name="Silva-Moreno E."/>
            <person name="Staats M."/>
            <person name="Valdes J.H."/>
            <person name="Van Kan J.A.L."/>
        </authorList>
    </citation>
    <scope>NUCLEOTIDE SEQUENCE [LARGE SCALE GENOMIC DNA]</scope>
    <source>
        <strain evidence="2 3">MUCL435</strain>
    </source>
</reference>
<keyword evidence="3" id="KW-1185">Reference proteome</keyword>
<dbReference type="PANTHER" id="PTHR38695">
    <property type="entry name" value="AMINO ACID PERMEASE_ SLC12A DOMAIN-CONTAINING PROTEIN"/>
    <property type="match status" value="1"/>
</dbReference>
<protein>
    <recommendedName>
        <fullName evidence="1">Luciferase domain-containing protein</fullName>
    </recommendedName>
</protein>
<dbReference type="PANTHER" id="PTHR38695:SF1">
    <property type="entry name" value="AMINO ACID PERMEASE_ SLC12A DOMAIN-CONTAINING PROTEIN"/>
    <property type="match status" value="1"/>
</dbReference>
<name>A0A4S8QPN9_9HELO</name>
<accession>A0A4S8QPN9</accession>
<gene>
    <name evidence="2" type="ORF">BGAL_0337g00110</name>
</gene>
<dbReference type="Pfam" id="PF17648">
    <property type="entry name" value="Luciferase"/>
    <property type="match status" value="1"/>
</dbReference>
<dbReference type="InterPro" id="IPR048273">
    <property type="entry name" value="Luciferase"/>
</dbReference>
<dbReference type="InterPro" id="IPR040841">
    <property type="entry name" value="Luciferase_dom"/>
</dbReference>
<feature type="domain" description="Luciferase" evidence="1">
    <location>
        <begin position="153"/>
        <end position="225"/>
    </location>
</feature>